<sequence length="236" mass="24986">MAIVAYGADALDEGLDARLLAALHPDAAAALVAQLDQLRRAIQGDGARAARRGAGLLGRLWGRDVRAEADAAQLREQVGVLLLRAGDAAGSLARDAAELDAVTDALRHAIERIDLRIGQARDWLDANPQDGLARGPVVSPRERLEQRLAQLATVRQAWSLGLTQASLVREQLLGLLARHQRIRDVLVPTWRQDALGGAAAAGSRQAAIAARAQADIEAEVAAMAGTLDPDTQHATE</sequence>
<gene>
    <name evidence="1" type="ORF">QFW80_13120</name>
</gene>
<organism evidence="1 2">
    <name type="scientific">Luteimonas rhizosphaericola</name>
    <dbReference type="NCBI Taxonomy" id="3042024"/>
    <lineage>
        <taxon>Bacteria</taxon>
        <taxon>Pseudomonadati</taxon>
        <taxon>Pseudomonadota</taxon>
        <taxon>Gammaproteobacteria</taxon>
        <taxon>Lysobacterales</taxon>
        <taxon>Lysobacteraceae</taxon>
        <taxon>Luteimonas</taxon>
    </lineage>
</organism>
<name>A0ABT6JNA2_9GAMM</name>
<proteinExistence type="predicted"/>
<dbReference type="RefSeq" id="WP_280602423.1">
    <property type="nucleotide sequence ID" value="NZ_JARXRN010000028.1"/>
</dbReference>
<evidence type="ECO:0008006" key="3">
    <source>
        <dbReference type="Google" id="ProtNLM"/>
    </source>
</evidence>
<keyword evidence="2" id="KW-1185">Reference proteome</keyword>
<protein>
    <recommendedName>
        <fullName evidence="3">Protein klaA</fullName>
    </recommendedName>
</protein>
<accession>A0ABT6JNA2</accession>
<reference evidence="1 2" key="1">
    <citation type="submission" date="2023-04" db="EMBL/GenBank/DDBJ databases">
        <title>Luteimonas sp. M1R5S18.</title>
        <authorList>
            <person name="Sun J.-Q."/>
        </authorList>
    </citation>
    <scope>NUCLEOTIDE SEQUENCE [LARGE SCALE GENOMIC DNA]</scope>
    <source>
        <strain evidence="1 2">M1R5S18</strain>
    </source>
</reference>
<comment type="caution">
    <text evidence="1">The sequence shown here is derived from an EMBL/GenBank/DDBJ whole genome shotgun (WGS) entry which is preliminary data.</text>
</comment>
<dbReference type="Proteomes" id="UP001156831">
    <property type="component" value="Unassembled WGS sequence"/>
</dbReference>
<evidence type="ECO:0000313" key="2">
    <source>
        <dbReference type="Proteomes" id="UP001156831"/>
    </source>
</evidence>
<evidence type="ECO:0000313" key="1">
    <source>
        <dbReference type="EMBL" id="MDH5831456.1"/>
    </source>
</evidence>
<dbReference type="EMBL" id="JARXRN010000028">
    <property type="protein sequence ID" value="MDH5831456.1"/>
    <property type="molecule type" value="Genomic_DNA"/>
</dbReference>